<dbReference type="RefSeq" id="WP_022230667.1">
    <property type="nucleotide sequence ID" value="NZ_JAJEQM010000018.1"/>
</dbReference>
<proteinExistence type="predicted"/>
<dbReference type="Gene3D" id="3.40.50.620">
    <property type="entry name" value="HUPs"/>
    <property type="match status" value="1"/>
</dbReference>
<dbReference type="InterPro" id="IPR014729">
    <property type="entry name" value="Rossmann-like_a/b/a_fold"/>
</dbReference>
<dbReference type="AlphaFoldDB" id="A0AAE3JAJ1"/>
<evidence type="ECO:0000313" key="1">
    <source>
        <dbReference type="EMBL" id="MCC2211476.1"/>
    </source>
</evidence>
<keyword evidence="2" id="KW-1185">Reference proteome</keyword>
<reference evidence="1 2" key="1">
    <citation type="submission" date="2021-10" db="EMBL/GenBank/DDBJ databases">
        <title>Anaerobic single-cell dispensing facilitates the cultivation of human gut bacteria.</title>
        <authorList>
            <person name="Afrizal A."/>
        </authorList>
    </citation>
    <scope>NUCLEOTIDE SEQUENCE [LARGE SCALE GENOMIC DNA]</scope>
    <source>
        <strain evidence="1 2">CLA-AA-H232</strain>
    </source>
</reference>
<gene>
    <name evidence="1" type="ORF">LKE05_11835</name>
</gene>
<accession>A0AAE3JAJ1</accession>
<comment type="caution">
    <text evidence="1">The sequence shown here is derived from an EMBL/GenBank/DDBJ whole genome shotgun (WGS) entry which is preliminary data.</text>
</comment>
<evidence type="ECO:0008006" key="3">
    <source>
        <dbReference type="Google" id="ProtNLM"/>
    </source>
</evidence>
<dbReference type="SUPFAM" id="SSF52402">
    <property type="entry name" value="Adenine nucleotide alpha hydrolases-like"/>
    <property type="match status" value="1"/>
</dbReference>
<sequence length="248" mass="28465">MRYLYSWSGGKDSTAAIILSHIHNLPPSTVIFSEVMFDKKRGISGELPEHIDFIKNRAIPVFEEWGYTVEILHATKDYLDCFHQIITKSKNPLRNGRKSGFPIGGMCTINSRIKIKAIQDYLKNVNGGFVQYVGIAADEPARLTRLDGTNKISLLAEYGYTEQMAYDLCSKYDLLSPIYKYHKRGGCWFCPNATYGEFAYLKQYHPDLWNELEILSKDKNLASQKFKYGNTFSEVDKKIDEFIAKQKI</sequence>
<dbReference type="Proteomes" id="UP001198242">
    <property type="component" value="Unassembled WGS sequence"/>
</dbReference>
<organism evidence="1 2">
    <name type="scientific">Hominilimicola fabiformis</name>
    <dbReference type="NCBI Taxonomy" id="2885356"/>
    <lineage>
        <taxon>Bacteria</taxon>
        <taxon>Bacillati</taxon>
        <taxon>Bacillota</taxon>
        <taxon>Clostridia</taxon>
        <taxon>Eubacteriales</taxon>
        <taxon>Oscillospiraceae</taxon>
        <taxon>Hominilimicola</taxon>
    </lineage>
</organism>
<dbReference type="EMBL" id="JAJEQM010000018">
    <property type="protein sequence ID" value="MCC2211476.1"/>
    <property type="molecule type" value="Genomic_DNA"/>
</dbReference>
<evidence type="ECO:0000313" key="2">
    <source>
        <dbReference type="Proteomes" id="UP001198242"/>
    </source>
</evidence>
<name>A0AAE3JAJ1_9FIRM</name>
<protein>
    <recommendedName>
        <fullName evidence="3">Phosphoadenosine phosphosulfate reductase</fullName>
    </recommendedName>
</protein>